<evidence type="ECO:0000313" key="3">
    <source>
        <dbReference type="Proteomes" id="UP000219482"/>
    </source>
</evidence>
<proteinExistence type="predicted"/>
<keyword evidence="1" id="KW-0812">Transmembrane</keyword>
<dbReference type="EMBL" id="OCNK01000002">
    <property type="protein sequence ID" value="SOD98922.1"/>
    <property type="molecule type" value="Genomic_DNA"/>
</dbReference>
<dbReference type="AlphaFoldDB" id="A0A286GTY3"/>
<feature type="transmembrane region" description="Helical" evidence="1">
    <location>
        <begin position="51"/>
        <end position="70"/>
    </location>
</feature>
<dbReference type="RefSeq" id="WP_097183780.1">
    <property type="nucleotide sequence ID" value="NZ_OCNK01000002.1"/>
</dbReference>
<sequence length="101" mass="9756">MTVLTPGCDPDMSVSGAPFGAAPGPRLRSGAVLLALTALCAYLVMGDAAPGVVAVPAAVVGLCSASALVMRGVRLTQHRGTAAAAAVARAAHRGSPVPAAP</sequence>
<evidence type="ECO:0000256" key="1">
    <source>
        <dbReference type="SAM" id="Phobius"/>
    </source>
</evidence>
<evidence type="ECO:0000313" key="2">
    <source>
        <dbReference type="EMBL" id="SOD98922.1"/>
    </source>
</evidence>
<accession>A0A286GTY3</accession>
<dbReference type="Proteomes" id="UP000219482">
    <property type="component" value="Unassembled WGS sequence"/>
</dbReference>
<keyword evidence="3" id="KW-1185">Reference proteome</keyword>
<keyword evidence="1" id="KW-0472">Membrane</keyword>
<reference evidence="3" key="1">
    <citation type="submission" date="2017-09" db="EMBL/GenBank/DDBJ databases">
        <authorList>
            <person name="Varghese N."/>
            <person name="Submissions S."/>
        </authorList>
    </citation>
    <scope>NUCLEOTIDE SEQUENCE [LARGE SCALE GENOMIC DNA]</scope>
    <source>
        <strain evidence="3">DSM 44270</strain>
    </source>
</reference>
<dbReference type="OrthoDB" id="5192435at2"/>
<protein>
    <submittedName>
        <fullName evidence="2">Uncharacterized protein</fullName>
    </submittedName>
</protein>
<name>A0A286GTY3_9ACTN</name>
<gene>
    <name evidence="2" type="ORF">SAMN06272739_2090</name>
</gene>
<organism evidence="2 3">
    <name type="scientific">Blastococcus haudaquaticus</name>
    <dbReference type="NCBI Taxonomy" id="1938745"/>
    <lineage>
        <taxon>Bacteria</taxon>
        <taxon>Bacillati</taxon>
        <taxon>Actinomycetota</taxon>
        <taxon>Actinomycetes</taxon>
        <taxon>Geodermatophilales</taxon>
        <taxon>Geodermatophilaceae</taxon>
        <taxon>Blastococcus</taxon>
    </lineage>
</organism>
<keyword evidence="1" id="KW-1133">Transmembrane helix</keyword>